<dbReference type="GO" id="GO:0006526">
    <property type="term" value="P:L-arginine biosynthetic process"/>
    <property type="evidence" value="ECO:0007669"/>
    <property type="project" value="UniProtKB-UniRule"/>
</dbReference>
<feature type="binding site" evidence="10">
    <location>
        <position position="405"/>
    </location>
    <ligand>
        <name>substrate</name>
    </ligand>
</feature>
<feature type="binding site" evidence="10">
    <location>
        <position position="400"/>
    </location>
    <ligand>
        <name>substrate</name>
    </ligand>
</feature>
<dbReference type="Gene3D" id="3.10.20.340">
    <property type="entry name" value="ArgJ beta chain, C-terminal domain"/>
    <property type="match status" value="1"/>
</dbReference>
<comment type="pathway">
    <text evidence="10">Amino-acid biosynthesis; L-arginine biosynthesis; L-ornithine and N-acetyl-L-glutamate from L-glutamate and N(2)-acetyl-L-ornithine (cyclic): step 1/1.</text>
</comment>
<dbReference type="Pfam" id="PF01960">
    <property type="entry name" value="ArgJ"/>
    <property type="match status" value="1"/>
</dbReference>
<evidence type="ECO:0000256" key="4">
    <source>
        <dbReference type="ARBA" id="ARBA00022605"/>
    </source>
</evidence>
<feature type="active site" description="Nucleophile" evidence="10">
    <location>
        <position position="188"/>
    </location>
</feature>
<evidence type="ECO:0000256" key="8">
    <source>
        <dbReference type="ARBA" id="ARBA00023315"/>
    </source>
</evidence>
<dbReference type="InterPro" id="IPR042195">
    <property type="entry name" value="ArgJ_beta_C"/>
</dbReference>
<reference evidence="11" key="1">
    <citation type="submission" date="2020-10" db="EMBL/GenBank/DDBJ databases">
        <authorList>
            <person name="Gilroy R."/>
        </authorList>
    </citation>
    <scope>NUCLEOTIDE SEQUENCE</scope>
    <source>
        <strain evidence="11">2830</strain>
    </source>
</reference>
<feature type="chain" id="PRO_5039766227" description="Arginine biosynthesis bifunctional protein ArgJ alpha chain" evidence="10">
    <location>
        <begin position="1"/>
        <end position="187"/>
    </location>
</feature>
<evidence type="ECO:0000256" key="10">
    <source>
        <dbReference type="HAMAP-Rule" id="MF_01106"/>
    </source>
</evidence>
<sequence length="405" mass="41663">MQEIGGGVTAAKGFVAAGIHAGIKNNPAKRDLALLASEVPAVCGGVFTQNKFAAAPVNWCRKVNAQGKARAIVVNSGNANACTGQTGDEHAAQMAQAVGGALNIPTNEVLVCSTGVIGVEMPIKTVLDGVSAIAGKLSYEGGKDAAEAIMTTDTCLKQCAVTYEYQGKLITVGGMAKGSGMIHPNMATMLCFITTDLAIEQSALQKAVAEAAGATFNMVTVDGDTSTNDTMLVLANGVAANEPVAANNEGYAAFVAALTFVAARLAKLMAYDGEGATKLLECVVSGAATLKDARLAAKAVVGSSLVKSAFYGEDANWGRIICAAGYSGAEFDTQAVNLRLESVAGGIDLMQNGAGLKFNEELAARILQEREIKILLSLGNGAYTATSWGCDLSHEYVNINADYRS</sequence>
<comment type="similarity">
    <text evidence="1 10">Belongs to the ArgJ family.</text>
</comment>
<feature type="binding site" evidence="10">
    <location>
        <position position="151"/>
    </location>
    <ligand>
        <name>substrate</name>
    </ligand>
</feature>
<dbReference type="NCBIfam" id="NF003802">
    <property type="entry name" value="PRK05388.1"/>
    <property type="match status" value="1"/>
</dbReference>
<evidence type="ECO:0000256" key="3">
    <source>
        <dbReference type="ARBA" id="ARBA00022571"/>
    </source>
</evidence>
<dbReference type="NCBIfam" id="TIGR00120">
    <property type="entry name" value="ArgJ"/>
    <property type="match status" value="1"/>
</dbReference>
<dbReference type="InterPro" id="IPR016117">
    <property type="entry name" value="ArgJ-like_dom_sf"/>
</dbReference>
<dbReference type="FunFam" id="3.60.70.12:FF:000001">
    <property type="entry name" value="Arginine biosynthesis bifunctional protein ArgJ, chloroplastic"/>
    <property type="match status" value="1"/>
</dbReference>
<reference evidence="11" key="2">
    <citation type="journal article" date="2021" name="PeerJ">
        <title>Extensive microbial diversity within the chicken gut microbiome revealed by metagenomics and culture.</title>
        <authorList>
            <person name="Gilroy R."/>
            <person name="Ravi A."/>
            <person name="Getino M."/>
            <person name="Pursley I."/>
            <person name="Horton D.L."/>
            <person name="Alikhan N.F."/>
            <person name="Baker D."/>
            <person name="Gharbi K."/>
            <person name="Hall N."/>
            <person name="Watson M."/>
            <person name="Adriaenssens E.M."/>
            <person name="Foster-Nyarko E."/>
            <person name="Jarju S."/>
            <person name="Secka A."/>
            <person name="Antonio M."/>
            <person name="Oren A."/>
            <person name="Chaudhuri R.R."/>
            <person name="La Ragione R."/>
            <person name="Hildebrand F."/>
            <person name="Pallen M.J."/>
        </authorList>
    </citation>
    <scope>NUCLEOTIDE SEQUENCE</scope>
    <source>
        <strain evidence="11">2830</strain>
    </source>
</reference>
<evidence type="ECO:0000256" key="6">
    <source>
        <dbReference type="ARBA" id="ARBA00022813"/>
    </source>
</evidence>
<gene>
    <name evidence="10 11" type="primary">argJ</name>
    <name evidence="11" type="ORF">IAB00_06375</name>
</gene>
<evidence type="ECO:0000256" key="5">
    <source>
        <dbReference type="ARBA" id="ARBA00022679"/>
    </source>
</evidence>
<dbReference type="PANTHER" id="PTHR23100">
    <property type="entry name" value="ARGININE BIOSYNTHESIS BIFUNCTIONAL PROTEIN ARGJ"/>
    <property type="match status" value="1"/>
</dbReference>
<feature type="binding site" evidence="10">
    <location>
        <position position="274"/>
    </location>
    <ligand>
        <name>substrate</name>
    </ligand>
</feature>
<dbReference type="AlphaFoldDB" id="A0A9D1KYZ1"/>
<dbReference type="CDD" id="cd02152">
    <property type="entry name" value="OAT"/>
    <property type="match status" value="1"/>
</dbReference>
<comment type="catalytic activity">
    <reaction evidence="10">
        <text>L-glutamate + acetyl-CoA = N-acetyl-L-glutamate + CoA + H(+)</text>
        <dbReference type="Rhea" id="RHEA:24292"/>
        <dbReference type="ChEBI" id="CHEBI:15378"/>
        <dbReference type="ChEBI" id="CHEBI:29985"/>
        <dbReference type="ChEBI" id="CHEBI:44337"/>
        <dbReference type="ChEBI" id="CHEBI:57287"/>
        <dbReference type="ChEBI" id="CHEBI:57288"/>
        <dbReference type="EC" id="2.3.1.1"/>
    </reaction>
</comment>
<feature type="binding site" evidence="10">
    <location>
        <position position="188"/>
    </location>
    <ligand>
        <name>substrate</name>
    </ligand>
</feature>
<dbReference type="GO" id="GO:0004042">
    <property type="term" value="F:L-glutamate N-acetyltransferase activity"/>
    <property type="evidence" value="ECO:0007669"/>
    <property type="project" value="UniProtKB-UniRule"/>
</dbReference>
<feature type="site" description="Involved in the stabilization of negative charge on the oxyanion by the formation of the oxyanion hole" evidence="10">
    <location>
        <position position="114"/>
    </location>
</feature>
<dbReference type="EMBL" id="DVMH01000031">
    <property type="protein sequence ID" value="HIU10844.1"/>
    <property type="molecule type" value="Genomic_DNA"/>
</dbReference>
<evidence type="ECO:0000313" key="11">
    <source>
        <dbReference type="EMBL" id="HIU10844.1"/>
    </source>
</evidence>
<comment type="function">
    <text evidence="10">Catalyzes two activities which are involved in the cyclic version of arginine biosynthesis: the synthesis of N-acetylglutamate from glutamate and acetyl-CoA as the acetyl donor, and of ornithine by transacetylation between N(2)-acetylornithine and glutamate.</text>
</comment>
<dbReference type="EC" id="2.3.1.1" evidence="10"/>
<dbReference type="EC" id="2.3.1.35" evidence="10"/>
<keyword evidence="8 10" id="KW-0012">Acyltransferase</keyword>
<evidence type="ECO:0000313" key="12">
    <source>
        <dbReference type="Proteomes" id="UP000824124"/>
    </source>
</evidence>
<evidence type="ECO:0000256" key="1">
    <source>
        <dbReference type="ARBA" id="ARBA00006774"/>
    </source>
</evidence>
<keyword evidence="3 10" id="KW-0055">Arginine biosynthesis</keyword>
<organism evidence="11 12">
    <name type="scientific">Candidatus Avidehalobacter gallistercoris</name>
    <dbReference type="NCBI Taxonomy" id="2840694"/>
    <lineage>
        <taxon>Bacteria</taxon>
        <taxon>Bacillati</taxon>
        <taxon>Bacillota</taxon>
        <taxon>Clostridia</taxon>
        <taxon>Eubacteriales</taxon>
        <taxon>Peptococcaceae</taxon>
        <taxon>Peptococcaceae incertae sedis</taxon>
        <taxon>Candidatus Avidehalobacter</taxon>
    </lineage>
</organism>
<keyword evidence="4 10" id="KW-0028">Amino-acid biosynthesis</keyword>
<dbReference type="Gene3D" id="3.60.70.12">
    <property type="entry name" value="L-amino peptidase D-ALA esterase/amidase"/>
    <property type="match status" value="1"/>
</dbReference>
<dbReference type="Proteomes" id="UP000824124">
    <property type="component" value="Unassembled WGS sequence"/>
</dbReference>
<dbReference type="InterPro" id="IPR002813">
    <property type="entry name" value="Arg_biosynth_ArgJ"/>
</dbReference>
<protein>
    <recommendedName>
        <fullName evidence="10">Arginine biosynthesis bifunctional protein ArgJ</fullName>
    </recommendedName>
    <domain>
        <recommendedName>
            <fullName evidence="10">Glutamate N-acetyltransferase</fullName>
            <ecNumber evidence="10">2.3.1.35</ecNumber>
        </recommendedName>
        <alternativeName>
            <fullName evidence="10">Ornithine acetyltransferase</fullName>
            <shortName evidence="10">OATase</shortName>
        </alternativeName>
        <alternativeName>
            <fullName evidence="10">Ornithine transacetylase</fullName>
        </alternativeName>
    </domain>
    <domain>
        <recommendedName>
            <fullName evidence="10">Amino-acid acetyltransferase</fullName>
            <ecNumber evidence="10">2.3.1.1</ecNumber>
        </recommendedName>
        <alternativeName>
            <fullName evidence="10">N-acetylglutamate synthase</fullName>
            <shortName evidence="10">AGSase</shortName>
        </alternativeName>
    </domain>
    <component>
        <recommendedName>
            <fullName evidence="10">Arginine biosynthesis bifunctional protein ArgJ alpha chain</fullName>
        </recommendedName>
    </component>
    <component>
        <recommendedName>
            <fullName evidence="10">Arginine biosynthesis bifunctional protein ArgJ beta chain</fullName>
        </recommendedName>
    </component>
</protein>
<feature type="site" description="Cleavage; by autolysis" evidence="10">
    <location>
        <begin position="187"/>
        <end position="188"/>
    </location>
</feature>
<evidence type="ECO:0000256" key="9">
    <source>
        <dbReference type="ARBA" id="ARBA00049439"/>
    </source>
</evidence>
<comment type="catalytic activity">
    <reaction evidence="9 10">
        <text>N(2)-acetyl-L-ornithine + L-glutamate = N-acetyl-L-glutamate + L-ornithine</text>
        <dbReference type="Rhea" id="RHEA:15349"/>
        <dbReference type="ChEBI" id="CHEBI:29985"/>
        <dbReference type="ChEBI" id="CHEBI:44337"/>
        <dbReference type="ChEBI" id="CHEBI:46911"/>
        <dbReference type="ChEBI" id="CHEBI:57805"/>
        <dbReference type="EC" id="2.3.1.35"/>
    </reaction>
</comment>
<dbReference type="HAMAP" id="MF_01106">
    <property type="entry name" value="ArgJ"/>
    <property type="match status" value="1"/>
</dbReference>
<dbReference type="GO" id="GO:0005737">
    <property type="term" value="C:cytoplasm"/>
    <property type="evidence" value="ECO:0007669"/>
    <property type="project" value="UniProtKB-SubCell"/>
</dbReference>
<comment type="subunit">
    <text evidence="2 10">Heterotetramer of two alpha and two beta chains.</text>
</comment>
<dbReference type="FunFam" id="3.10.20.340:FF:000001">
    <property type="entry name" value="Arginine biosynthesis bifunctional protein ArgJ, chloroplastic"/>
    <property type="match status" value="1"/>
</dbReference>
<dbReference type="GO" id="GO:0006592">
    <property type="term" value="P:ornithine biosynthetic process"/>
    <property type="evidence" value="ECO:0007669"/>
    <property type="project" value="TreeGrafter"/>
</dbReference>
<dbReference type="GO" id="GO:0004358">
    <property type="term" value="F:L-glutamate N-acetyltransferase activity, acting on acetyl-L-ornithine as donor"/>
    <property type="evidence" value="ECO:0007669"/>
    <property type="project" value="UniProtKB-UniRule"/>
</dbReference>
<feature type="binding site" evidence="10">
    <location>
        <position position="177"/>
    </location>
    <ligand>
        <name>substrate</name>
    </ligand>
</feature>
<proteinExistence type="inferred from homology"/>
<comment type="subcellular location">
    <subcellularLocation>
        <location evidence="10">Cytoplasm</location>
    </subcellularLocation>
</comment>
<keyword evidence="10" id="KW-0963">Cytoplasm</keyword>
<feature type="chain" id="PRO_5039766226" description="Arginine biosynthesis bifunctional protein ArgJ beta chain" evidence="10">
    <location>
        <begin position="188"/>
        <end position="405"/>
    </location>
</feature>
<keyword evidence="7 10" id="KW-0511">Multifunctional enzyme</keyword>
<comment type="pathway">
    <text evidence="10">Amino-acid biosynthesis; L-arginine biosynthesis; N(2)-acetyl-L-ornithine from L-glutamate: step 1/4.</text>
</comment>
<name>A0A9D1KYZ1_9FIRM</name>
<dbReference type="SUPFAM" id="SSF56266">
    <property type="entry name" value="DmpA/ArgJ-like"/>
    <property type="match status" value="1"/>
</dbReference>
<feature type="site" description="Involved in the stabilization of negative charge on the oxyanion by the formation of the oxyanion hole" evidence="10">
    <location>
        <position position="115"/>
    </location>
</feature>
<comment type="caution">
    <text evidence="11">The sequence shown here is derived from an EMBL/GenBank/DDBJ whole genome shotgun (WGS) entry which is preliminary data.</text>
</comment>
<accession>A0A9D1KYZ1</accession>
<evidence type="ECO:0000256" key="7">
    <source>
        <dbReference type="ARBA" id="ARBA00023268"/>
    </source>
</evidence>
<keyword evidence="5 10" id="KW-0808">Transferase</keyword>
<keyword evidence="6 10" id="KW-0068">Autocatalytic cleavage</keyword>
<dbReference type="PANTHER" id="PTHR23100:SF0">
    <property type="entry name" value="ARGININE BIOSYNTHESIS BIFUNCTIONAL PROTEIN ARGJ, MITOCHONDRIAL"/>
    <property type="match status" value="1"/>
</dbReference>
<evidence type="ECO:0000256" key="2">
    <source>
        <dbReference type="ARBA" id="ARBA00011475"/>
    </source>
</evidence>